<dbReference type="RefSeq" id="YP_009325352.1">
    <property type="nucleotide sequence ID" value="NC_031948.1"/>
</dbReference>
<proteinExistence type="predicted"/>
<dbReference type="EMBL" id="KX871230">
    <property type="protein sequence ID" value="APC26074.1"/>
    <property type="molecule type" value="Genomic_DNA"/>
</dbReference>
<name>A0A1J0FAR1_9ADEN</name>
<dbReference type="OrthoDB" id="12473at10239"/>
<dbReference type="GeneID" id="39105736"/>
<dbReference type="KEGG" id="vg:39105736"/>
<reference evidence="1 2" key="1">
    <citation type="journal article" date="2016" name="J. Virol.">
        <title>Evolution and cryo-EM capsid structure of a North American bat adenovirus and its relationship to other mastadenoviruses.</title>
        <authorList>
            <person name="Hackenbrack N."/>
            <person name="Rogers M.B."/>
            <person name="Ashley R.E."/>
            <person name="Keel M.K."/>
            <person name="Kubiski S.V."/>
            <person name="Bryan J.A."/>
            <person name="Ghedin E."/>
            <person name="Holmes E.C."/>
            <person name="Hafenstein S.L."/>
            <person name="Allison A.B."/>
        </authorList>
    </citation>
    <scope>NUCLEOTIDE SEQUENCE [LARGE SCALE GENOMIC DNA]</scope>
    <source>
        <strain evidence="1">250-A</strain>
    </source>
</reference>
<sequence length="118" mass="13384">MAMTEPCLEQVELDCLCARHKETCTQPRCFAKDNLRAKWFYHPSVFADMDIVDSYQEGHGLTISVECTYHCSSLKVRGQELRCSSSHKGSDIKIRCLCKKPVPHSSLVDAACTMYNLH</sequence>
<dbReference type="Proteomes" id="UP000204594">
    <property type="component" value="Segment"/>
</dbReference>
<protein>
    <submittedName>
        <fullName evidence="1">E3 12.5K</fullName>
    </submittedName>
</protein>
<evidence type="ECO:0000313" key="1">
    <source>
        <dbReference type="EMBL" id="APC26074.1"/>
    </source>
</evidence>
<organism evidence="1 2">
    <name type="scientific">Bat mastadenovirus G</name>
    <dbReference type="NCBI Taxonomy" id="2015376"/>
    <lineage>
        <taxon>Viruses</taxon>
        <taxon>Varidnaviria</taxon>
        <taxon>Bamfordvirae</taxon>
        <taxon>Preplasmiviricota</taxon>
        <taxon>Polisuviricotina</taxon>
        <taxon>Pharingeaviricetes</taxon>
        <taxon>Rowavirales</taxon>
        <taxon>Adenoviridae</taxon>
        <taxon>Mastadenovirus</taxon>
        <taxon>Mastadenovirus magnauris</taxon>
    </lineage>
</organism>
<evidence type="ECO:0000313" key="2">
    <source>
        <dbReference type="Proteomes" id="UP000204594"/>
    </source>
</evidence>
<accession>A0A1J0FAR1</accession>
<keyword evidence="2" id="KW-1185">Reference proteome</keyword>